<sequence length="155" mass="17338">MTLRRYEVFADYFQFYLRDAEVQPDPPTDYVDADLTLMVKAVPHLVVIQPVRNMTVPVEIDLLDRAPETVAEGWDQIVEASLHLPSGRLELMECTTGSVDTIDLPPGTYRLRAHFGGLDTLSEDGLDGDDRYRIALWPAAAGPVELVQPRRSVAD</sequence>
<dbReference type="RefSeq" id="WP_346248933.1">
    <property type="nucleotide sequence ID" value="NZ_JBDIZK010000019.1"/>
</dbReference>
<gene>
    <name evidence="1" type="ORF">TPR58_22115</name>
</gene>
<accession>A0ABV0BEG8</accession>
<protein>
    <submittedName>
        <fullName evidence="1">Uncharacterized protein</fullName>
    </submittedName>
</protein>
<name>A0ABV0BEG8_9SPHN</name>
<dbReference type="Proteomes" id="UP001427805">
    <property type="component" value="Unassembled WGS sequence"/>
</dbReference>
<reference evidence="1 2" key="1">
    <citation type="submission" date="2024-05" db="EMBL/GenBank/DDBJ databases">
        <title>Sphingomonas sp. HF-S3 16S ribosomal RNA gene Genome sequencing and assembly.</title>
        <authorList>
            <person name="Lee H."/>
        </authorList>
    </citation>
    <scope>NUCLEOTIDE SEQUENCE [LARGE SCALE GENOMIC DNA]</scope>
    <source>
        <strain evidence="1 2">HF-S3</strain>
    </source>
</reference>
<comment type="caution">
    <text evidence="1">The sequence shown here is derived from an EMBL/GenBank/DDBJ whole genome shotgun (WGS) entry which is preliminary data.</text>
</comment>
<organism evidence="1 2">
    <name type="scientific">Sphingomonas rustica</name>
    <dbReference type="NCBI Taxonomy" id="3103142"/>
    <lineage>
        <taxon>Bacteria</taxon>
        <taxon>Pseudomonadati</taxon>
        <taxon>Pseudomonadota</taxon>
        <taxon>Alphaproteobacteria</taxon>
        <taxon>Sphingomonadales</taxon>
        <taxon>Sphingomonadaceae</taxon>
        <taxon>Sphingomonas</taxon>
    </lineage>
</organism>
<dbReference type="EMBL" id="JBDIZK010000019">
    <property type="protein sequence ID" value="MEN3749884.1"/>
    <property type="molecule type" value="Genomic_DNA"/>
</dbReference>
<evidence type="ECO:0000313" key="2">
    <source>
        <dbReference type="Proteomes" id="UP001427805"/>
    </source>
</evidence>
<proteinExistence type="predicted"/>
<keyword evidence="2" id="KW-1185">Reference proteome</keyword>
<dbReference type="Gene3D" id="2.60.34.30">
    <property type="entry name" value="Competence, DNA-entry nuclease inhibitor, ComJ"/>
    <property type="match status" value="1"/>
</dbReference>
<evidence type="ECO:0000313" key="1">
    <source>
        <dbReference type="EMBL" id="MEN3749884.1"/>
    </source>
</evidence>
<dbReference type="InterPro" id="IPR038691">
    <property type="entry name" value="ComJ_sf"/>
</dbReference>